<reference evidence="1 2" key="1">
    <citation type="journal article" date="2021" name="J. Hered.">
        <title>A chromosome-level genome assembly of the parasitoid wasp, Cotesia glomerata (Hymenoptera: Braconidae).</title>
        <authorList>
            <person name="Pinto B.J."/>
            <person name="Weis J.J."/>
            <person name="Gamble T."/>
            <person name="Ode P.J."/>
            <person name="Paul R."/>
            <person name="Zaspel J.M."/>
        </authorList>
    </citation>
    <scope>NUCLEOTIDE SEQUENCE [LARGE SCALE GENOMIC DNA]</scope>
    <source>
        <strain evidence="1">CgM1</strain>
    </source>
</reference>
<name>A0AAV7I796_COTGL</name>
<dbReference type="AlphaFoldDB" id="A0AAV7I796"/>
<proteinExistence type="predicted"/>
<gene>
    <name evidence="1" type="ORF">KQX54_006184</name>
</gene>
<keyword evidence="2" id="KW-1185">Reference proteome</keyword>
<evidence type="ECO:0000313" key="2">
    <source>
        <dbReference type="Proteomes" id="UP000826195"/>
    </source>
</evidence>
<protein>
    <submittedName>
        <fullName evidence="1">Uncharacterized protein</fullName>
    </submittedName>
</protein>
<sequence length="168" mass="18947">MKEAPIKGMSKISRSSYFWPECSIEPKQQNTRPTSRHITSVGLTCTETGGRRVVGFRGWTFTTDCPEWNNRAGPFQPHLNPDMATAVKDAPGVQKERDACGCHSPRNPNDIFKLGNPNLLNRRMSPNAQSFGIILLADKPRAHTEKCRQAKRKWLETLPVNSERISED</sequence>
<dbReference type="Proteomes" id="UP000826195">
    <property type="component" value="Unassembled WGS sequence"/>
</dbReference>
<dbReference type="EMBL" id="JAHXZJ010002237">
    <property type="protein sequence ID" value="KAH0546056.1"/>
    <property type="molecule type" value="Genomic_DNA"/>
</dbReference>
<accession>A0AAV7I796</accession>
<comment type="caution">
    <text evidence="1">The sequence shown here is derived from an EMBL/GenBank/DDBJ whole genome shotgun (WGS) entry which is preliminary data.</text>
</comment>
<organism evidence="1 2">
    <name type="scientific">Cotesia glomerata</name>
    <name type="common">Lepidopteran parasitic wasp</name>
    <name type="synonym">Apanteles glomeratus</name>
    <dbReference type="NCBI Taxonomy" id="32391"/>
    <lineage>
        <taxon>Eukaryota</taxon>
        <taxon>Metazoa</taxon>
        <taxon>Ecdysozoa</taxon>
        <taxon>Arthropoda</taxon>
        <taxon>Hexapoda</taxon>
        <taxon>Insecta</taxon>
        <taxon>Pterygota</taxon>
        <taxon>Neoptera</taxon>
        <taxon>Endopterygota</taxon>
        <taxon>Hymenoptera</taxon>
        <taxon>Apocrita</taxon>
        <taxon>Ichneumonoidea</taxon>
        <taxon>Braconidae</taxon>
        <taxon>Microgastrinae</taxon>
        <taxon>Cotesia</taxon>
    </lineage>
</organism>
<evidence type="ECO:0000313" key="1">
    <source>
        <dbReference type="EMBL" id="KAH0546056.1"/>
    </source>
</evidence>